<feature type="domain" description="Xylose isomerase-like TIM barrel" evidence="1">
    <location>
        <begin position="20"/>
        <end position="269"/>
    </location>
</feature>
<protein>
    <submittedName>
        <fullName evidence="2">Sugar phosphate isomerase/epimerase</fullName>
    </submittedName>
</protein>
<sequence>MNWAYCTNGFRDHRLPEALAVLADLGYSGAAITLDHGHLDPYSAGLAAEVARTAKLLGELGLGAVVETGGRYTLDPWRKHHPTLLGDDAWRRADYLRRAMRVAADLGAPVVHLWSGARPDDLPEERAWERLTGWCESLLDDADAVGVTLAFEPEPGMLVEDLAGYERLRGELGGHPRFGLTLDLGHCRCLEEQDVPACVRRALPYLAHVQIEDMRRGVHEHLEFGEGEIDFPPVLAALRGYEGQVAVELARHGHAAPEVARRSIDFLRRAHAGLDG</sequence>
<dbReference type="GO" id="GO:0016853">
    <property type="term" value="F:isomerase activity"/>
    <property type="evidence" value="ECO:0007669"/>
    <property type="project" value="UniProtKB-KW"/>
</dbReference>
<evidence type="ECO:0000259" key="1">
    <source>
        <dbReference type="Pfam" id="PF01261"/>
    </source>
</evidence>
<dbReference type="Gene3D" id="3.20.20.150">
    <property type="entry name" value="Divalent-metal-dependent TIM barrel enzymes"/>
    <property type="match status" value="1"/>
</dbReference>
<keyword evidence="2" id="KW-0413">Isomerase</keyword>
<keyword evidence="3" id="KW-1185">Reference proteome</keyword>
<dbReference type="EMBL" id="JADBEF010000001">
    <property type="protein sequence ID" value="MBE1562659.1"/>
    <property type="molecule type" value="Genomic_DNA"/>
</dbReference>
<dbReference type="PANTHER" id="PTHR12110">
    <property type="entry name" value="HYDROXYPYRUVATE ISOMERASE"/>
    <property type="match status" value="1"/>
</dbReference>
<dbReference type="PANTHER" id="PTHR12110:SF52">
    <property type="entry name" value="XYLOSE ISOMERASE"/>
    <property type="match status" value="1"/>
</dbReference>
<name>A0ABR9KKW8_9ACTN</name>
<evidence type="ECO:0000313" key="3">
    <source>
        <dbReference type="Proteomes" id="UP000661607"/>
    </source>
</evidence>
<dbReference type="Proteomes" id="UP000661607">
    <property type="component" value="Unassembled WGS sequence"/>
</dbReference>
<dbReference type="InterPro" id="IPR013022">
    <property type="entry name" value="Xyl_isomerase-like_TIM-brl"/>
</dbReference>
<reference evidence="2 3" key="1">
    <citation type="submission" date="2020-10" db="EMBL/GenBank/DDBJ databases">
        <title>Sequencing the genomes of 1000 actinobacteria strains.</title>
        <authorList>
            <person name="Klenk H.-P."/>
        </authorList>
    </citation>
    <scope>NUCLEOTIDE SEQUENCE [LARGE SCALE GENOMIC DNA]</scope>
    <source>
        <strain evidence="2 3">DSM 43748</strain>
    </source>
</reference>
<dbReference type="SUPFAM" id="SSF51658">
    <property type="entry name" value="Xylose isomerase-like"/>
    <property type="match status" value="1"/>
</dbReference>
<dbReference type="Pfam" id="PF01261">
    <property type="entry name" value="AP_endonuc_2"/>
    <property type="match status" value="1"/>
</dbReference>
<comment type="caution">
    <text evidence="2">The sequence shown here is derived from an EMBL/GenBank/DDBJ whole genome shotgun (WGS) entry which is preliminary data.</text>
</comment>
<dbReference type="InterPro" id="IPR050312">
    <property type="entry name" value="IolE/XylAMocC-like"/>
</dbReference>
<proteinExistence type="predicted"/>
<evidence type="ECO:0000313" key="2">
    <source>
        <dbReference type="EMBL" id="MBE1562659.1"/>
    </source>
</evidence>
<gene>
    <name evidence="2" type="ORF">H4W81_005438</name>
</gene>
<organism evidence="2 3">
    <name type="scientific">Nonomuraea africana</name>
    <dbReference type="NCBI Taxonomy" id="46171"/>
    <lineage>
        <taxon>Bacteria</taxon>
        <taxon>Bacillati</taxon>
        <taxon>Actinomycetota</taxon>
        <taxon>Actinomycetes</taxon>
        <taxon>Streptosporangiales</taxon>
        <taxon>Streptosporangiaceae</taxon>
        <taxon>Nonomuraea</taxon>
    </lineage>
</organism>
<dbReference type="InterPro" id="IPR036237">
    <property type="entry name" value="Xyl_isomerase-like_sf"/>
</dbReference>
<accession>A0ABR9KKW8</accession>
<dbReference type="RefSeq" id="WP_192777356.1">
    <property type="nucleotide sequence ID" value="NZ_BAAASY010000002.1"/>
</dbReference>